<protein>
    <recommendedName>
        <fullName evidence="4">Zinc ribbon domain-containing protein</fullName>
    </recommendedName>
</protein>
<evidence type="ECO:0000256" key="1">
    <source>
        <dbReference type="SAM" id="Phobius"/>
    </source>
</evidence>
<proteinExistence type="predicted"/>
<dbReference type="Proteomes" id="UP000672027">
    <property type="component" value="Chromosome"/>
</dbReference>
<keyword evidence="3" id="KW-1185">Reference proteome</keyword>
<accession>A0ABX7X1P3</accession>
<reference evidence="2 3" key="1">
    <citation type="submission" date="2021-04" db="EMBL/GenBank/DDBJ databases">
        <title>Genomics, taxonomy and metabolism of representatives of sulfur bacteria of the genus Thiothrix: Thiothrix fructosivorans QT, Thiothrix unzii A1T and three new species, Thiothrix subterranea sp. nov., Thiothrix litoralis sp. nov. and 'Candidatus Thiothrix anitrata' sp. nov.</title>
        <authorList>
            <person name="Ravin N.V."/>
            <person name="Smolyakov D."/>
            <person name="Rudenko T.S."/>
            <person name="Mardanov A.V."/>
            <person name="Beletsky A.V."/>
            <person name="Markov N.D."/>
            <person name="Fomenkov A.I."/>
            <person name="Roberts R.J."/>
            <person name="Karnachuk O.V."/>
            <person name="Novikov A."/>
            <person name="Grabovich M.Y."/>
        </authorList>
    </citation>
    <scope>NUCLEOTIDE SEQUENCE [LARGE SCALE GENOMIC DNA]</scope>
    <source>
        <strain evidence="2 3">A52</strain>
    </source>
</reference>
<dbReference type="RefSeq" id="WP_210226681.1">
    <property type="nucleotide sequence ID" value="NZ_CP072800.1"/>
</dbReference>
<feature type="transmembrane region" description="Helical" evidence="1">
    <location>
        <begin position="53"/>
        <end position="71"/>
    </location>
</feature>
<feature type="transmembrane region" description="Helical" evidence="1">
    <location>
        <begin position="25"/>
        <end position="47"/>
    </location>
</feature>
<evidence type="ECO:0008006" key="4">
    <source>
        <dbReference type="Google" id="ProtNLM"/>
    </source>
</evidence>
<name>A0ABX7X1P3_9GAMM</name>
<dbReference type="EMBL" id="CP072800">
    <property type="protein sequence ID" value="QTR49854.1"/>
    <property type="molecule type" value="Genomic_DNA"/>
</dbReference>
<evidence type="ECO:0000313" key="2">
    <source>
        <dbReference type="EMBL" id="QTR49854.1"/>
    </source>
</evidence>
<gene>
    <name evidence="2" type="ORF">J8380_16780</name>
</gene>
<keyword evidence="1" id="KW-0472">Membrane</keyword>
<keyword evidence="1" id="KW-1133">Transmembrane helix</keyword>
<sequence>MSEINQSATVCRVCGATEILKRNKFFVVLAALVFFLGVFIAFTIMIISGNGVGTIITLIIFGLISSLISKIKRGTTWVRKIG</sequence>
<evidence type="ECO:0000313" key="3">
    <source>
        <dbReference type="Proteomes" id="UP000672027"/>
    </source>
</evidence>
<keyword evidence="1" id="KW-0812">Transmembrane</keyword>
<organism evidence="2 3">
    <name type="scientific">Candidatus Thiothrix anitrata</name>
    <dbReference type="NCBI Taxonomy" id="2823902"/>
    <lineage>
        <taxon>Bacteria</taxon>
        <taxon>Pseudomonadati</taxon>
        <taxon>Pseudomonadota</taxon>
        <taxon>Gammaproteobacteria</taxon>
        <taxon>Thiotrichales</taxon>
        <taxon>Thiotrichaceae</taxon>
        <taxon>Thiothrix</taxon>
    </lineage>
</organism>